<dbReference type="Proteomes" id="UP000225448">
    <property type="component" value="Segment"/>
</dbReference>
<proteinExistence type="predicted"/>
<protein>
    <submittedName>
        <fullName evidence="2">PhuZ</fullName>
    </submittedName>
</protein>
<reference evidence="2 3" key="1">
    <citation type="submission" date="2017-05" db="EMBL/GenBank/DDBJ databases">
        <authorList>
            <person name="Song R."/>
            <person name="Chenine A.L."/>
            <person name="Ruprecht R.M."/>
        </authorList>
    </citation>
    <scope>NUCLEOTIDE SEQUENCE [LARGE SCALE GENOMIC DNA]</scope>
</reference>
<dbReference type="Gene3D" id="3.40.50.1440">
    <property type="entry name" value="Tubulin/FtsZ, GTPase domain"/>
    <property type="match status" value="1"/>
</dbReference>
<accession>A0A1Y0T1G1</accession>
<dbReference type="EMBL" id="MF042360">
    <property type="protein sequence ID" value="ARV76677.1"/>
    <property type="molecule type" value="Genomic_DNA"/>
</dbReference>
<evidence type="ECO:0000313" key="3">
    <source>
        <dbReference type="Proteomes" id="UP000225448"/>
    </source>
</evidence>
<sequence length="314" mass="34381">MSKVKTRMYFTGGAGLNLGTTYSPNSESVCFIDSSEANLKHRKIAPERMYIIPNTDGAGGDQSFMMPHARKHAPLILEQFEPGQQNIIVTSGGGGTGPTVAASLLDNMLKNGENVIVLVVGGYDATKRVRNTTNILKNLELLSLKHQQPVVVSYISNAGGEAAADEEALFTLSALDALTDQENERLDTKDLENFLHFNRVCAVQPQLCTLHIRETRADAAKVLEPIMVIALVNDISLDVPYGSPFERKVGITKRTDKLPGDQMHFIINSVGVTDIFEDLEQTLTKLNTVQSGFRQRRSSFVVQDLGEGDDLFVS</sequence>
<dbReference type="InterPro" id="IPR054768">
    <property type="entry name" value="PhuZ_C"/>
</dbReference>
<dbReference type="InterPro" id="IPR036525">
    <property type="entry name" value="Tubulin/FtsZ_GTPase_sf"/>
</dbReference>
<keyword evidence="3" id="KW-1185">Reference proteome</keyword>
<evidence type="ECO:0000259" key="1">
    <source>
        <dbReference type="Pfam" id="PF22334"/>
    </source>
</evidence>
<organism evidence="2 3">
    <name type="scientific">Pseudomonas phage Phabio</name>
    <dbReference type="NCBI Taxonomy" id="2006668"/>
    <lineage>
        <taxon>Viruses</taxon>
        <taxon>Duplodnaviria</taxon>
        <taxon>Heunggongvirae</taxon>
        <taxon>Uroviricota</taxon>
        <taxon>Caudoviricetes</taxon>
        <taxon>Chimalliviridae</taxon>
        <taxon>Phabiovirus</taxon>
        <taxon>Phabiovirus phabio</taxon>
    </lineage>
</organism>
<dbReference type="Pfam" id="PF22334">
    <property type="entry name" value="TubZ_C_2"/>
    <property type="match status" value="1"/>
</dbReference>
<evidence type="ECO:0000313" key="2">
    <source>
        <dbReference type="EMBL" id="ARV76677.1"/>
    </source>
</evidence>
<gene>
    <name evidence="2" type="ORF">PHABIO_46</name>
</gene>
<dbReference type="SUPFAM" id="SSF52490">
    <property type="entry name" value="Tubulin nucleotide-binding domain-like"/>
    <property type="match status" value="1"/>
</dbReference>
<feature type="domain" description="Phage tubulin-like protein C-terminal" evidence="1">
    <location>
        <begin position="186"/>
        <end position="272"/>
    </location>
</feature>
<name>A0A1Y0T1G1_9CAUD</name>